<evidence type="ECO:0000313" key="3">
    <source>
        <dbReference type="EMBL" id="KAG2566735.1"/>
    </source>
</evidence>
<feature type="compositionally biased region" description="Polar residues" evidence="1">
    <location>
        <begin position="1"/>
        <end position="12"/>
    </location>
</feature>
<dbReference type="Proteomes" id="UP000823388">
    <property type="component" value="Chromosome 7N"/>
</dbReference>
<protein>
    <submittedName>
        <fullName evidence="3">Uncharacterized protein</fullName>
    </submittedName>
</protein>
<feature type="transmembrane region" description="Helical" evidence="2">
    <location>
        <begin position="67"/>
        <end position="84"/>
    </location>
</feature>
<gene>
    <name evidence="3" type="ORF">PVAP13_7NG247300</name>
</gene>
<keyword evidence="2" id="KW-0472">Membrane</keyword>
<evidence type="ECO:0000256" key="1">
    <source>
        <dbReference type="SAM" id="MobiDB-lite"/>
    </source>
</evidence>
<accession>A0A8T0Q085</accession>
<name>A0A8T0Q085_PANVG</name>
<feature type="region of interest" description="Disordered" evidence="1">
    <location>
        <begin position="1"/>
        <end position="24"/>
    </location>
</feature>
<proteinExistence type="predicted"/>
<keyword evidence="2" id="KW-1133">Transmembrane helix</keyword>
<evidence type="ECO:0000313" key="4">
    <source>
        <dbReference type="Proteomes" id="UP000823388"/>
    </source>
</evidence>
<comment type="caution">
    <text evidence="3">The sequence shown here is derived from an EMBL/GenBank/DDBJ whole genome shotgun (WGS) entry which is preliminary data.</text>
</comment>
<organism evidence="3 4">
    <name type="scientific">Panicum virgatum</name>
    <name type="common">Blackwell switchgrass</name>
    <dbReference type="NCBI Taxonomy" id="38727"/>
    <lineage>
        <taxon>Eukaryota</taxon>
        <taxon>Viridiplantae</taxon>
        <taxon>Streptophyta</taxon>
        <taxon>Embryophyta</taxon>
        <taxon>Tracheophyta</taxon>
        <taxon>Spermatophyta</taxon>
        <taxon>Magnoliopsida</taxon>
        <taxon>Liliopsida</taxon>
        <taxon>Poales</taxon>
        <taxon>Poaceae</taxon>
        <taxon>PACMAD clade</taxon>
        <taxon>Panicoideae</taxon>
        <taxon>Panicodae</taxon>
        <taxon>Paniceae</taxon>
        <taxon>Panicinae</taxon>
        <taxon>Panicum</taxon>
        <taxon>Panicum sect. Hiantes</taxon>
    </lineage>
</organism>
<keyword evidence="2" id="KW-0812">Transmembrane</keyword>
<evidence type="ECO:0000256" key="2">
    <source>
        <dbReference type="SAM" id="Phobius"/>
    </source>
</evidence>
<sequence>MGSSSHAASEPQTEMEEQSETATGGEATIGVATGSNFQPPLELAIPLIDAALSVSLQFPLRFNPKKPLHFILAIVVATVAAVIWRRPLHLIFVYCGLKLPPVPAWMRPIISYINSRLPPRLHPFRWLCKTLIKNIKLCVSSGTLIWTVIFIICLPKGERNKLAVKCIHNLSTLDGYSFTADIGPHYRSCMVHI</sequence>
<keyword evidence="4" id="KW-1185">Reference proteome</keyword>
<dbReference type="AlphaFoldDB" id="A0A8T0Q085"/>
<dbReference type="EMBL" id="CM029050">
    <property type="protein sequence ID" value="KAG2566735.1"/>
    <property type="molecule type" value="Genomic_DNA"/>
</dbReference>
<reference evidence="3" key="1">
    <citation type="submission" date="2020-05" db="EMBL/GenBank/DDBJ databases">
        <title>WGS assembly of Panicum virgatum.</title>
        <authorList>
            <person name="Lovell J.T."/>
            <person name="Jenkins J."/>
            <person name="Shu S."/>
            <person name="Juenger T.E."/>
            <person name="Schmutz J."/>
        </authorList>
    </citation>
    <scope>NUCLEOTIDE SEQUENCE</scope>
    <source>
        <strain evidence="3">AP13</strain>
    </source>
</reference>